<sequence length="114" mass="12791">MRTTNYISKKFLQAAFGVVIGLFVLTQAAIIPEKAVDKQEQSDTESQENQQITKPAAVPSSSIQFNLDYQSYLLEEVFYKDEETENAPVVKQILPSAQKALKILFRQIISPNAP</sequence>
<dbReference type="RefSeq" id="WP_089356465.1">
    <property type="nucleotide sequence ID" value="NZ_FZPD01000003.1"/>
</dbReference>
<name>A0A239ILE3_EKHLU</name>
<gene>
    <name evidence="2" type="ORF">SAMN05421640_1721</name>
</gene>
<feature type="region of interest" description="Disordered" evidence="1">
    <location>
        <begin position="35"/>
        <end position="57"/>
    </location>
</feature>
<keyword evidence="3" id="KW-1185">Reference proteome</keyword>
<evidence type="ECO:0000256" key="1">
    <source>
        <dbReference type="SAM" id="MobiDB-lite"/>
    </source>
</evidence>
<reference evidence="2 3" key="1">
    <citation type="submission" date="2017-06" db="EMBL/GenBank/DDBJ databases">
        <authorList>
            <person name="Kim H.J."/>
            <person name="Triplett B.A."/>
        </authorList>
    </citation>
    <scope>NUCLEOTIDE SEQUENCE [LARGE SCALE GENOMIC DNA]</scope>
    <source>
        <strain evidence="2 3">DSM 19307</strain>
    </source>
</reference>
<evidence type="ECO:0000313" key="3">
    <source>
        <dbReference type="Proteomes" id="UP000198393"/>
    </source>
</evidence>
<evidence type="ECO:0000313" key="2">
    <source>
        <dbReference type="EMBL" id="SNS94405.1"/>
    </source>
</evidence>
<organism evidence="2 3">
    <name type="scientific">Ekhidna lutea</name>
    <dbReference type="NCBI Taxonomy" id="447679"/>
    <lineage>
        <taxon>Bacteria</taxon>
        <taxon>Pseudomonadati</taxon>
        <taxon>Bacteroidota</taxon>
        <taxon>Cytophagia</taxon>
        <taxon>Cytophagales</taxon>
        <taxon>Reichenbachiellaceae</taxon>
        <taxon>Ekhidna</taxon>
    </lineage>
</organism>
<dbReference type="Proteomes" id="UP000198393">
    <property type="component" value="Unassembled WGS sequence"/>
</dbReference>
<dbReference type="AlphaFoldDB" id="A0A239ILE3"/>
<feature type="compositionally biased region" description="Polar residues" evidence="1">
    <location>
        <begin position="47"/>
        <end position="57"/>
    </location>
</feature>
<dbReference type="EMBL" id="FZPD01000003">
    <property type="protein sequence ID" value="SNS94405.1"/>
    <property type="molecule type" value="Genomic_DNA"/>
</dbReference>
<protein>
    <submittedName>
        <fullName evidence="2">Uncharacterized protein</fullName>
    </submittedName>
</protein>
<proteinExistence type="predicted"/>
<accession>A0A239ILE3</accession>